<dbReference type="eggNOG" id="COG5595">
    <property type="taxonomic scope" value="Bacteria"/>
</dbReference>
<evidence type="ECO:0000313" key="1">
    <source>
        <dbReference type="EMBL" id="KNY27909.1"/>
    </source>
</evidence>
<dbReference type="Proteomes" id="UP000036923">
    <property type="component" value="Unassembled WGS sequence"/>
</dbReference>
<proteinExistence type="predicted"/>
<gene>
    <name evidence="1" type="ORF">Bccel_3180</name>
</gene>
<accession>A0A0L6JQ46</accession>
<protein>
    <submittedName>
        <fullName evidence="1">Putative conserved protein UCP029037</fullName>
    </submittedName>
</protein>
<reference evidence="2" key="1">
    <citation type="submission" date="2015-07" db="EMBL/GenBank/DDBJ databases">
        <title>Near-Complete Genome Sequence of the Cellulolytic Bacterium Bacteroides (Pseudobacteroides) cellulosolvens ATCC 35603.</title>
        <authorList>
            <person name="Dassa B."/>
            <person name="Utturkar S.M."/>
            <person name="Klingeman D.M."/>
            <person name="Hurt R.A."/>
            <person name="Keller M."/>
            <person name="Xu J."/>
            <person name="Reddy Y.H.K."/>
            <person name="Borovok I."/>
            <person name="Grinberg I.R."/>
            <person name="Lamed R."/>
            <person name="Zhivin O."/>
            <person name="Bayer E.A."/>
            <person name="Brown S.D."/>
        </authorList>
    </citation>
    <scope>NUCLEOTIDE SEQUENCE [LARGE SCALE GENOMIC DNA]</scope>
    <source>
        <strain evidence="2">DSM 2933</strain>
    </source>
</reference>
<comment type="caution">
    <text evidence="1">The sequence shown here is derived from an EMBL/GenBank/DDBJ whole genome shotgun (WGS) entry which is preliminary data.</text>
</comment>
<organism evidence="1 2">
    <name type="scientific">Pseudobacteroides cellulosolvens ATCC 35603 = DSM 2933</name>
    <dbReference type="NCBI Taxonomy" id="398512"/>
    <lineage>
        <taxon>Bacteria</taxon>
        <taxon>Bacillati</taxon>
        <taxon>Bacillota</taxon>
        <taxon>Clostridia</taxon>
        <taxon>Eubacteriales</taxon>
        <taxon>Oscillospiraceae</taxon>
        <taxon>Pseudobacteroides</taxon>
    </lineage>
</organism>
<dbReference type="EMBL" id="LGTC01000001">
    <property type="protein sequence ID" value="KNY27909.1"/>
    <property type="molecule type" value="Genomic_DNA"/>
</dbReference>
<name>A0A0L6JQ46_9FIRM</name>
<keyword evidence="2" id="KW-1185">Reference proteome</keyword>
<dbReference type="InterPro" id="IPR016908">
    <property type="entry name" value="UCP029037"/>
</dbReference>
<sequence length="249" mass="29256">MFICEIKFKSETMNEEILDKIYAFTGSLIRNGQIIGRTYPIVFNGENYIGCFMIPEKDSLDMKYASKFVKESVAALNKMKVKYEYIVTGEDPDSKISCECDKIEYYVLYTNYISTESPVRCGTCFNPIPVYKLPENTCCILGWEEDYMTLDLHQMHCQSGERYAIRQMSRYDSNLSKKGIEICNTFFNETSIPMYYYLYHPKSNSKKPELSRKCPKCNGEWLLDRQLYNFIDFCCHKCRLLSNIAWDVY</sequence>
<dbReference type="Pfam" id="PF10071">
    <property type="entry name" value="DUF2310"/>
    <property type="match status" value="1"/>
</dbReference>
<evidence type="ECO:0000313" key="2">
    <source>
        <dbReference type="Proteomes" id="UP000036923"/>
    </source>
</evidence>
<dbReference type="AlphaFoldDB" id="A0A0L6JQ46"/>